<dbReference type="OrthoDB" id="853948at2"/>
<evidence type="ECO:0000313" key="2">
    <source>
        <dbReference type="EMBL" id="RAI73316.1"/>
    </source>
</evidence>
<gene>
    <name evidence="2" type="ORF">HMF3257_00670</name>
</gene>
<accession>A0A327NH80</accession>
<dbReference type="AlphaFoldDB" id="A0A327NH80"/>
<comment type="caution">
    <text evidence="2">The sequence shown here is derived from an EMBL/GenBank/DDBJ whole genome shotgun (WGS) entry which is preliminary data.</text>
</comment>
<protein>
    <submittedName>
        <fullName evidence="2">Uncharacterized protein</fullName>
    </submittedName>
</protein>
<dbReference type="Proteomes" id="UP000249016">
    <property type="component" value="Unassembled WGS sequence"/>
</dbReference>
<name>A0A327NH80_9BACT</name>
<sequence>MRAIDEIEKERKVTNNILKEMREKFLQTDFNIDIEIFQDEIAELLDECERLKKIEEDTKYKLKDFYNLKASVDSQIVIVQQALKETHLDLVFVSKTLPSHVDCPTCGANYENNFMERFAIADDEERCKDLLIELTKDQIELTNKILDTQNILSDYISQSNEIDTILEKKKEGLRLKDVIDNFGRNHLHEVFKTRIDDLNTQLQENAIKKGDLDVRLKALENKDRKQEIVEYYRRTLSRFLMELDVHSINQDFYNSITNLIENVETGSSKPRALIAYYFTFFFLMEKYSTTTYCPIVIDSPNQQDQDKENIDQILNFINSNQPDSSQLILGVAELYGADFNCQIIELKEKYSLLQLADYEEINEELAPYFDKMWLRDMFGS</sequence>
<evidence type="ECO:0000313" key="3">
    <source>
        <dbReference type="Proteomes" id="UP000249016"/>
    </source>
</evidence>
<proteinExistence type="predicted"/>
<dbReference type="EMBL" id="QLII01000001">
    <property type="protein sequence ID" value="RAI73316.1"/>
    <property type="molecule type" value="Genomic_DNA"/>
</dbReference>
<dbReference type="RefSeq" id="WP_111340198.1">
    <property type="nucleotide sequence ID" value="NZ_QLII01000001.1"/>
</dbReference>
<reference evidence="2 3" key="1">
    <citation type="submission" date="2018-06" db="EMBL/GenBank/DDBJ databases">
        <title>Spirosoma sp. HMF3257 Genome sequencing and assembly.</title>
        <authorList>
            <person name="Kang H."/>
            <person name="Cha I."/>
            <person name="Kim H."/>
            <person name="Kang J."/>
            <person name="Joh K."/>
        </authorList>
    </citation>
    <scope>NUCLEOTIDE SEQUENCE [LARGE SCALE GENOMIC DNA]</scope>
    <source>
        <strain evidence="2 3">HMF3257</strain>
    </source>
</reference>
<keyword evidence="3" id="KW-1185">Reference proteome</keyword>
<keyword evidence="1" id="KW-0175">Coiled coil</keyword>
<organism evidence="2 3">
    <name type="scientific">Spirosoma telluris</name>
    <dbReference type="NCBI Taxonomy" id="2183553"/>
    <lineage>
        <taxon>Bacteria</taxon>
        <taxon>Pseudomonadati</taxon>
        <taxon>Bacteroidota</taxon>
        <taxon>Cytophagia</taxon>
        <taxon>Cytophagales</taxon>
        <taxon>Cytophagaceae</taxon>
        <taxon>Spirosoma</taxon>
    </lineage>
</organism>
<feature type="coiled-coil region" evidence="1">
    <location>
        <begin position="4"/>
        <end position="54"/>
    </location>
</feature>
<evidence type="ECO:0000256" key="1">
    <source>
        <dbReference type="SAM" id="Coils"/>
    </source>
</evidence>